<name>A0A2A2LC77_9BILA</name>
<dbReference type="Proteomes" id="UP000218231">
    <property type="component" value="Unassembled WGS sequence"/>
</dbReference>
<protein>
    <recommendedName>
        <fullName evidence="3">CRAL-TRIO domain-containing protein</fullName>
    </recommendedName>
</protein>
<evidence type="ECO:0008006" key="3">
    <source>
        <dbReference type="Google" id="ProtNLM"/>
    </source>
</evidence>
<dbReference type="EMBL" id="LIAE01006917">
    <property type="protein sequence ID" value="PAV83836.1"/>
    <property type="molecule type" value="Genomic_DNA"/>
</dbReference>
<sequence length="318" mass="35917">MDSEELLVKQFVGVSKLQADWVNDFDNGFVVVEASVSNPDDFLKTVSAYDFMKYLIAASEMLQYLIIEREEETGQQSHGLCIYDIKDIHPDYRDKSKDIHKMIKLRVHLWKDYYANLLKGIFIVNGGMLIEATSMIPLVGRNLLNTILKHHIKDRLCDQIEVGDRELKKAISLNAIPIGMRGERPQKPGETPNGCMKTRAIEEDDHYKPGQIYRKFAIDAPEPAKLELKDGESRMIELSPEGKQILLFSCELSAIVRFYFVQDDVCLTPPIKLRSIKTPNEGSVILPDANSPVILHIANHGEDEPGDAAQISYSVAFV</sequence>
<dbReference type="SUPFAM" id="SSF52087">
    <property type="entry name" value="CRAL/TRIO domain"/>
    <property type="match status" value="1"/>
</dbReference>
<evidence type="ECO:0000313" key="1">
    <source>
        <dbReference type="EMBL" id="PAV83836.1"/>
    </source>
</evidence>
<keyword evidence="2" id="KW-1185">Reference proteome</keyword>
<dbReference type="Gene3D" id="3.40.525.10">
    <property type="entry name" value="CRAL-TRIO lipid binding domain"/>
    <property type="match status" value="1"/>
</dbReference>
<comment type="caution">
    <text evidence="1">The sequence shown here is derived from an EMBL/GenBank/DDBJ whole genome shotgun (WGS) entry which is preliminary data.</text>
</comment>
<organism evidence="1 2">
    <name type="scientific">Diploscapter pachys</name>
    <dbReference type="NCBI Taxonomy" id="2018661"/>
    <lineage>
        <taxon>Eukaryota</taxon>
        <taxon>Metazoa</taxon>
        <taxon>Ecdysozoa</taxon>
        <taxon>Nematoda</taxon>
        <taxon>Chromadorea</taxon>
        <taxon>Rhabditida</taxon>
        <taxon>Rhabditina</taxon>
        <taxon>Rhabditomorpha</taxon>
        <taxon>Rhabditoidea</taxon>
        <taxon>Rhabditidae</taxon>
        <taxon>Diploscapter</taxon>
    </lineage>
</organism>
<proteinExistence type="predicted"/>
<dbReference type="STRING" id="2018661.A0A2A2LC77"/>
<evidence type="ECO:0000313" key="2">
    <source>
        <dbReference type="Proteomes" id="UP000218231"/>
    </source>
</evidence>
<dbReference type="InterPro" id="IPR036865">
    <property type="entry name" value="CRAL-TRIO_dom_sf"/>
</dbReference>
<gene>
    <name evidence="1" type="ORF">WR25_19577</name>
</gene>
<dbReference type="AlphaFoldDB" id="A0A2A2LC77"/>
<dbReference type="OrthoDB" id="1434354at2759"/>
<reference evidence="1 2" key="1">
    <citation type="journal article" date="2017" name="Curr. Biol.">
        <title>Genome architecture and evolution of a unichromosomal asexual nematode.</title>
        <authorList>
            <person name="Fradin H."/>
            <person name="Zegar C."/>
            <person name="Gutwein M."/>
            <person name="Lucas J."/>
            <person name="Kovtun M."/>
            <person name="Corcoran D."/>
            <person name="Baugh L.R."/>
            <person name="Kiontke K."/>
            <person name="Gunsalus K."/>
            <person name="Fitch D.H."/>
            <person name="Piano F."/>
        </authorList>
    </citation>
    <scope>NUCLEOTIDE SEQUENCE [LARGE SCALE GENOMIC DNA]</scope>
    <source>
        <strain evidence="1">PF1309</strain>
    </source>
</reference>
<accession>A0A2A2LC77</accession>